<evidence type="ECO:0000256" key="1">
    <source>
        <dbReference type="SAM" id="MobiDB-lite"/>
    </source>
</evidence>
<gene>
    <name evidence="3" type="ORF">SAMN05216257_104219</name>
</gene>
<dbReference type="Proteomes" id="UP000199328">
    <property type="component" value="Unassembled WGS sequence"/>
</dbReference>
<evidence type="ECO:0000256" key="2">
    <source>
        <dbReference type="SAM" id="Phobius"/>
    </source>
</evidence>
<protein>
    <submittedName>
        <fullName evidence="3">Uncharacterized protein</fullName>
    </submittedName>
</protein>
<dbReference type="AlphaFoldDB" id="A0A1G9EAK7"/>
<accession>A0A1G9EAK7</accession>
<feature type="compositionally biased region" description="Polar residues" evidence="1">
    <location>
        <begin position="778"/>
        <end position="806"/>
    </location>
</feature>
<keyword evidence="2" id="KW-0812">Transmembrane</keyword>
<keyword evidence="2" id="KW-1133">Transmembrane helix</keyword>
<feature type="compositionally biased region" description="Basic and acidic residues" evidence="1">
    <location>
        <begin position="326"/>
        <end position="338"/>
    </location>
</feature>
<evidence type="ECO:0000313" key="4">
    <source>
        <dbReference type="Proteomes" id="UP000199328"/>
    </source>
</evidence>
<organism evidence="3 4">
    <name type="scientific">Meinhardsimonia xiamenensis</name>
    <dbReference type="NCBI Taxonomy" id="990712"/>
    <lineage>
        <taxon>Bacteria</taxon>
        <taxon>Pseudomonadati</taxon>
        <taxon>Pseudomonadota</taxon>
        <taxon>Alphaproteobacteria</taxon>
        <taxon>Rhodobacterales</taxon>
        <taxon>Paracoccaceae</taxon>
        <taxon>Meinhardsimonia</taxon>
    </lineage>
</organism>
<sequence length="846" mass="90948">MRRRTCRRALSDRAGRDALRCASACQPDRSPARFSISAPGRHSGATTVRGPFLKAIPAARCTATRAIPRLAIILITLILSFAEPSWGATIRVRSGDHPDFSRLVFLISPMPDWSVDTDERRVSVWIEGEHRFVTQDVFRFITRHRIERISRTGPDSIEIGLACDCRIRSFLVDAGLVVDVMDAPAATPDRAPTGKPSSSTFNAFHGDTLAIWRVIADGRKPHAETQSRPTQSKPGDNQPGTVQTITPMVLPKASSMHATDGRRGDLLHALLQDLARGASQGLVAIATGLPTPEAGDSASSRQSAAMHNRKPSPEAGERGAPSSRTSTDRIGEPGERESSNIQVESVIDEWFGSGAEEPPVTDQGIPCLPDELLDVPSWSDELPFPDLSRHRAQLLDDRDRPVPEMVLSRARHLLFWGFGAEAIAVLEAFGAQAPSDSASLKAIARIIDGHLGDAADIFSGQHSCSGRAALWAYLSQPEMDRPHDINAQAIVNAFAELPSHLRRLLGPPLVARLTADNLPQPAFAIRSSYERAPGPVTAAMRLASALSTGENAEAEARAALMTLRRGTGEEAARALLALAKRELAAGRTAGRAMIEELSARSVEFRGTPLGDALKQQHIEALMASGRWQDAIEELIRSLDARPAPNDTLAILSAETIERTVQSTQFPRLLPLCLRLGRRIPTGPAKQRARLALATGLARHGLPDLAGRMIEGLDNESEPVRTLRTRILRAQQRAYGASMLLQHAGSPEHEPPAATTQRISRGHGNALQEPGAPGEKGDSSPTSSLSHSQGTSALPPATGSSVTSAPTLASSRRLLSESAMLRGQVAALLSRAAKEPVDDNELVRPSR</sequence>
<keyword evidence="4" id="KW-1185">Reference proteome</keyword>
<feature type="region of interest" description="Disordered" evidence="1">
    <location>
        <begin position="289"/>
        <end position="343"/>
    </location>
</feature>
<feature type="region of interest" description="Disordered" evidence="1">
    <location>
        <begin position="220"/>
        <end position="243"/>
    </location>
</feature>
<feature type="transmembrane region" description="Helical" evidence="2">
    <location>
        <begin position="70"/>
        <end position="88"/>
    </location>
</feature>
<keyword evidence="2" id="KW-0472">Membrane</keyword>
<feature type="compositionally biased region" description="Polar residues" evidence="1">
    <location>
        <begin position="226"/>
        <end position="243"/>
    </location>
</feature>
<proteinExistence type="predicted"/>
<name>A0A1G9EAK7_9RHOB</name>
<dbReference type="EMBL" id="FNFV01000004">
    <property type="protein sequence ID" value="SDK73121.1"/>
    <property type="molecule type" value="Genomic_DNA"/>
</dbReference>
<dbReference type="STRING" id="990712.SAMN05216257_104219"/>
<evidence type="ECO:0000313" key="3">
    <source>
        <dbReference type="EMBL" id="SDK73121.1"/>
    </source>
</evidence>
<feature type="region of interest" description="Disordered" evidence="1">
    <location>
        <begin position="762"/>
        <end position="808"/>
    </location>
</feature>
<reference evidence="4" key="1">
    <citation type="submission" date="2016-10" db="EMBL/GenBank/DDBJ databases">
        <authorList>
            <person name="Varghese N."/>
            <person name="Submissions S."/>
        </authorList>
    </citation>
    <scope>NUCLEOTIDE SEQUENCE [LARGE SCALE GENOMIC DNA]</scope>
    <source>
        <strain evidence="4">CGMCC 1.10789</strain>
    </source>
</reference>